<dbReference type="Proteomes" id="UP000596742">
    <property type="component" value="Unassembled WGS sequence"/>
</dbReference>
<accession>A0A8B6DES4</accession>
<reference evidence="1" key="1">
    <citation type="submission" date="2018-11" db="EMBL/GenBank/DDBJ databases">
        <authorList>
            <person name="Alioto T."/>
            <person name="Alioto T."/>
        </authorList>
    </citation>
    <scope>NUCLEOTIDE SEQUENCE</scope>
</reference>
<keyword evidence="2" id="KW-1185">Reference proteome</keyword>
<protein>
    <submittedName>
        <fullName evidence="1">Uncharacterized protein</fullName>
    </submittedName>
</protein>
<dbReference type="OrthoDB" id="6192688at2759"/>
<organism evidence="1 2">
    <name type="scientific">Mytilus galloprovincialis</name>
    <name type="common">Mediterranean mussel</name>
    <dbReference type="NCBI Taxonomy" id="29158"/>
    <lineage>
        <taxon>Eukaryota</taxon>
        <taxon>Metazoa</taxon>
        <taxon>Spiralia</taxon>
        <taxon>Lophotrochozoa</taxon>
        <taxon>Mollusca</taxon>
        <taxon>Bivalvia</taxon>
        <taxon>Autobranchia</taxon>
        <taxon>Pteriomorphia</taxon>
        <taxon>Mytilida</taxon>
        <taxon>Mytiloidea</taxon>
        <taxon>Mytilidae</taxon>
        <taxon>Mytilinae</taxon>
        <taxon>Mytilus</taxon>
    </lineage>
</organism>
<evidence type="ECO:0000313" key="1">
    <source>
        <dbReference type="EMBL" id="VDI18999.1"/>
    </source>
</evidence>
<dbReference type="AlphaFoldDB" id="A0A8B6DES4"/>
<sequence length="134" mass="15574">MVYEFKSTDPCVPRNCQIRLPLLTEENFGIEEWTISLGMPERRNTLDRGMDHQPWNARKEESVGYSSQVVPSGTRYPDTNIFQWTMAYAFMSTDPGDPRNCQIRLPLLTEEKFGIEESSSNRHLNRNISGMQER</sequence>
<gene>
    <name evidence="1" type="ORF">MGAL_10B066280</name>
</gene>
<name>A0A8B6DES4_MYTGA</name>
<proteinExistence type="predicted"/>
<evidence type="ECO:0000313" key="2">
    <source>
        <dbReference type="Proteomes" id="UP000596742"/>
    </source>
</evidence>
<comment type="caution">
    <text evidence="1">The sequence shown here is derived from an EMBL/GenBank/DDBJ whole genome shotgun (WGS) entry which is preliminary data.</text>
</comment>
<dbReference type="EMBL" id="UYJE01003412">
    <property type="protein sequence ID" value="VDI18999.1"/>
    <property type="molecule type" value="Genomic_DNA"/>
</dbReference>